<feature type="non-terminal residue" evidence="2">
    <location>
        <position position="465"/>
    </location>
</feature>
<dbReference type="PANTHER" id="PTHR16214">
    <property type="entry name" value="TRANSMEMBRANE PROTEIN 260"/>
    <property type="match status" value="1"/>
</dbReference>
<feature type="transmembrane region" description="Helical" evidence="1">
    <location>
        <begin position="145"/>
        <end position="163"/>
    </location>
</feature>
<keyword evidence="1" id="KW-0472">Membrane</keyword>
<feature type="transmembrane region" description="Helical" evidence="1">
    <location>
        <begin position="81"/>
        <end position="99"/>
    </location>
</feature>
<proteinExistence type="predicted"/>
<dbReference type="AlphaFoldDB" id="A0A382FNQ4"/>
<feature type="transmembrane region" description="Helical" evidence="1">
    <location>
        <begin position="365"/>
        <end position="383"/>
    </location>
</feature>
<reference evidence="2" key="1">
    <citation type="submission" date="2018-05" db="EMBL/GenBank/DDBJ databases">
        <authorList>
            <person name="Lanie J.A."/>
            <person name="Ng W.-L."/>
            <person name="Kazmierczak K.M."/>
            <person name="Andrzejewski T.M."/>
            <person name="Davidsen T.M."/>
            <person name="Wayne K.J."/>
            <person name="Tettelin H."/>
            <person name="Glass J.I."/>
            <person name="Rusch D."/>
            <person name="Podicherti R."/>
            <person name="Tsui H.-C.T."/>
            <person name="Winkler M.E."/>
        </authorList>
    </citation>
    <scope>NUCLEOTIDE SEQUENCE</scope>
</reference>
<sequence length="465" mass="51838">MLNSQRIHHWVGLAVFFLTLGVYVKTMAPTVSFWDCGEFIATAYTMSVPHPPGAPLYVLIGRVFTLFPFGEVAARINFMSALSSALAIWCVYLTTAALGRRALGGQSLKTFGDHRDIGVIAGAAVAALTLAFSYTQWYNAAEAEVYGYSILFTCLGLWLIVYWEGTGHGQENDRWLFAIAYLFGLGGGLHMLCLLTIPSLLILAWFSDSRLQRLIVQLLGLGIIGFVAILVLGPGTPSNAVMGLGLLGLLYYLYGQDRRLFCLLLGVVGLFALGYSTYAALYIRSGLNPVIDQNDPETFKAFMAFINREQYGTDSMLTTMLNARADRAYQFWDQQMKYFFQQFPFPLLERTVTFRKATGDIPHPILISLIPYGLGLWGFFWHAQRDWRRFAAIFAMFLIMGFGLSMYLNMPDPQPRERHYVFGGMYLAFALWIGLGWVAIIEAIRGKLAQLSSLLIAIIAVAGLL</sequence>
<accession>A0A382FNQ4</accession>
<organism evidence="2">
    <name type="scientific">marine metagenome</name>
    <dbReference type="NCBI Taxonomy" id="408172"/>
    <lineage>
        <taxon>unclassified sequences</taxon>
        <taxon>metagenomes</taxon>
        <taxon>ecological metagenomes</taxon>
    </lineage>
</organism>
<feature type="transmembrane region" description="Helical" evidence="1">
    <location>
        <begin position="238"/>
        <end position="254"/>
    </location>
</feature>
<name>A0A382FNQ4_9ZZZZ</name>
<feature type="transmembrane region" description="Helical" evidence="1">
    <location>
        <begin position="214"/>
        <end position="232"/>
    </location>
</feature>
<keyword evidence="1" id="KW-0812">Transmembrane</keyword>
<feature type="transmembrane region" description="Helical" evidence="1">
    <location>
        <begin position="420"/>
        <end position="441"/>
    </location>
</feature>
<evidence type="ECO:0000313" key="2">
    <source>
        <dbReference type="EMBL" id="SVB63601.1"/>
    </source>
</evidence>
<feature type="transmembrane region" description="Helical" evidence="1">
    <location>
        <begin position="261"/>
        <end position="283"/>
    </location>
</feature>
<evidence type="ECO:0008006" key="3">
    <source>
        <dbReference type="Google" id="ProtNLM"/>
    </source>
</evidence>
<dbReference type="EMBL" id="UINC01050531">
    <property type="protein sequence ID" value="SVB63601.1"/>
    <property type="molecule type" value="Genomic_DNA"/>
</dbReference>
<gene>
    <name evidence="2" type="ORF">METZ01_LOCUS216455</name>
</gene>
<dbReference type="PANTHER" id="PTHR16214:SF3">
    <property type="entry name" value="TRANSMEMBRANE PROTEIN 260"/>
    <property type="match status" value="1"/>
</dbReference>
<feature type="transmembrane region" description="Helical" evidence="1">
    <location>
        <begin position="119"/>
        <end position="138"/>
    </location>
</feature>
<keyword evidence="1" id="KW-1133">Transmembrane helix</keyword>
<feature type="transmembrane region" description="Helical" evidence="1">
    <location>
        <begin position="390"/>
        <end position="408"/>
    </location>
</feature>
<dbReference type="Pfam" id="PF11028">
    <property type="entry name" value="TMEM260-like"/>
    <property type="match status" value="1"/>
</dbReference>
<feature type="transmembrane region" description="Helical" evidence="1">
    <location>
        <begin position="7"/>
        <end position="24"/>
    </location>
</feature>
<protein>
    <recommendedName>
        <fullName evidence="3">DUF2723 domain-containing protein</fullName>
    </recommendedName>
</protein>
<feature type="transmembrane region" description="Helical" evidence="1">
    <location>
        <begin position="175"/>
        <end position="202"/>
    </location>
</feature>
<dbReference type="InterPro" id="IPR052724">
    <property type="entry name" value="GT117_domain-containing"/>
</dbReference>
<dbReference type="InterPro" id="IPR021280">
    <property type="entry name" value="TMEM260-like"/>
</dbReference>
<evidence type="ECO:0000256" key="1">
    <source>
        <dbReference type="SAM" id="Phobius"/>
    </source>
</evidence>